<evidence type="ECO:0000256" key="16">
    <source>
        <dbReference type="PIRSR" id="PIRSR000114-3"/>
    </source>
</evidence>
<feature type="binding site" evidence="13">
    <location>
        <position position="111"/>
    </location>
    <ligand>
        <name>NADPH</name>
        <dbReference type="ChEBI" id="CHEBI:57783"/>
    </ligand>
</feature>
<protein>
    <recommendedName>
        <fullName evidence="11 13">Glycerol-3-phosphate dehydrogenase [NAD(P)+]</fullName>
        <ecNumber evidence="10 13">1.1.1.94</ecNumber>
    </recommendedName>
    <alternativeName>
        <fullName evidence="13">NAD(P)(+)-dependent glycerol-3-phosphate dehydrogenase</fullName>
    </alternativeName>
    <alternativeName>
        <fullName evidence="12 13">NAD(P)H-dependent dihydroxyacetone-phosphate reductase</fullName>
    </alternativeName>
</protein>
<dbReference type="AlphaFoldDB" id="N6X246"/>
<feature type="binding site" evidence="13">
    <location>
        <position position="196"/>
    </location>
    <ligand>
        <name>sn-glycerol 3-phosphate</name>
        <dbReference type="ChEBI" id="CHEBI:57597"/>
    </ligand>
</feature>
<dbReference type="NCBIfam" id="NF000942">
    <property type="entry name" value="PRK00094.1-4"/>
    <property type="match status" value="1"/>
</dbReference>
<dbReference type="InterPro" id="IPR011128">
    <property type="entry name" value="G3P_DH_NAD-dep_N"/>
</dbReference>
<evidence type="ECO:0000256" key="14">
    <source>
        <dbReference type="PIRSR" id="PIRSR000114-1"/>
    </source>
</evidence>
<evidence type="ECO:0000256" key="7">
    <source>
        <dbReference type="ARBA" id="ARBA00023209"/>
    </source>
</evidence>
<dbReference type="GO" id="GO:0006650">
    <property type="term" value="P:glycerophospholipid metabolic process"/>
    <property type="evidence" value="ECO:0007669"/>
    <property type="project" value="UniProtKB-UniRule"/>
</dbReference>
<dbReference type="PIRSF" id="PIRSF000114">
    <property type="entry name" value="Glycerol-3-P_dh"/>
    <property type="match status" value="1"/>
</dbReference>
<keyword evidence="21" id="KW-1185">Reference proteome</keyword>
<dbReference type="InterPro" id="IPR006109">
    <property type="entry name" value="G3P_DH_NAD-dep_C"/>
</dbReference>
<evidence type="ECO:0000256" key="5">
    <source>
        <dbReference type="ARBA" id="ARBA00023027"/>
    </source>
</evidence>
<reference evidence="20 21" key="1">
    <citation type="submission" date="2013-03" db="EMBL/GenBank/DDBJ databases">
        <title>Reference genome for the Human Microbiome Project.</title>
        <authorList>
            <person name="Aqrawi P."/>
            <person name="Ayvaz T."/>
            <person name="Bess C."/>
            <person name="Blankenburg K."/>
            <person name="Coyle M."/>
            <person name="Deng J."/>
            <person name="Forbes L."/>
            <person name="Fowler G."/>
            <person name="Francisco L."/>
            <person name="Fu Q."/>
            <person name="Gibbs R."/>
            <person name="Gross S."/>
            <person name="Gubbala S."/>
            <person name="Hale W."/>
            <person name="Hemphill L."/>
            <person name="Highlander S."/>
            <person name="Hirani K."/>
            <person name="Jackson L."/>
            <person name="Jakkamsetti A."/>
            <person name="Javaid M."/>
            <person name="Jayaseelan J.C."/>
            <person name="Jiang H."/>
            <person name="Joshi V."/>
            <person name="Korchina V."/>
            <person name="Kovar C."/>
            <person name="Lara F."/>
            <person name="Lee S."/>
            <person name="Liu Y."/>
            <person name="Mata R."/>
            <person name="Mathew T."/>
            <person name="Munidasa M."/>
            <person name="Muzny D."/>
            <person name="Nazareth L."/>
            <person name="Ngo R."/>
            <person name="Nguyen L."/>
            <person name="Nguyen N."/>
            <person name="Okwuonu G."/>
            <person name="Ongeri F."/>
            <person name="Palculict T."/>
            <person name="Patil S."/>
            <person name="Petrosino J."/>
            <person name="Pham C."/>
            <person name="Pham P."/>
            <person name="Pu L.-L."/>
            <person name="Qin X."/>
            <person name="Qu J."/>
            <person name="Reid J."/>
            <person name="Ross M."/>
            <person name="Ruth R."/>
            <person name="Saada N."/>
            <person name="San Lucas F."/>
            <person name="Santibanez J."/>
            <person name="Shang Y."/>
            <person name="Simmons D."/>
            <person name="Song X.-Z."/>
            <person name="Tang L.-Y."/>
            <person name="Thornton R."/>
            <person name="Warren J."/>
            <person name="Weissenberger G."/>
            <person name="Wilczek-Boney K."/>
            <person name="Worley K."/>
            <person name="Youmans B."/>
            <person name="Zhang J."/>
            <person name="Zhang L."/>
            <person name="Zhao Z."/>
            <person name="Zhou C."/>
            <person name="Zhu D."/>
            <person name="Zhu Y."/>
        </authorList>
    </citation>
    <scope>NUCLEOTIDE SEQUENCE [LARGE SCALE GENOMIC DNA]</scope>
    <source>
        <strain evidence="20 21">F0333</strain>
    </source>
</reference>
<feature type="binding site" evidence="16">
    <location>
        <begin position="14"/>
        <end position="19"/>
    </location>
    <ligand>
        <name>NAD(+)</name>
        <dbReference type="ChEBI" id="CHEBI:57540"/>
    </ligand>
</feature>
<dbReference type="PRINTS" id="PR00077">
    <property type="entry name" value="GPDHDRGNASE"/>
</dbReference>
<keyword evidence="7 13" id="KW-0594">Phospholipid biosynthesis</keyword>
<evidence type="ECO:0000259" key="18">
    <source>
        <dbReference type="Pfam" id="PF01210"/>
    </source>
</evidence>
<dbReference type="Gene3D" id="1.10.1040.10">
    <property type="entry name" value="N-(1-d-carboxylethyl)-l-norvaline Dehydrogenase, domain 2"/>
    <property type="match status" value="1"/>
</dbReference>
<dbReference type="Pfam" id="PF07479">
    <property type="entry name" value="NAD_Gly3P_dh_C"/>
    <property type="match status" value="1"/>
</dbReference>
<feature type="binding site" evidence="13">
    <location>
        <position position="18"/>
    </location>
    <ligand>
        <name>NADPH</name>
        <dbReference type="ChEBI" id="CHEBI:57783"/>
    </ligand>
</feature>
<proteinExistence type="inferred from homology"/>
<dbReference type="GO" id="GO:0008654">
    <property type="term" value="P:phospholipid biosynthetic process"/>
    <property type="evidence" value="ECO:0007669"/>
    <property type="project" value="UniProtKB-KW"/>
</dbReference>
<evidence type="ECO:0000256" key="15">
    <source>
        <dbReference type="PIRSR" id="PIRSR000114-2"/>
    </source>
</evidence>
<feature type="binding site" evidence="13">
    <location>
        <position position="259"/>
    </location>
    <ligand>
        <name>sn-glycerol 3-phosphate</name>
        <dbReference type="ChEBI" id="CHEBI:57597"/>
    </ligand>
</feature>
<dbReference type="UniPathway" id="UPA00940"/>
<feature type="binding site" evidence="13">
    <location>
        <position position="260"/>
    </location>
    <ligand>
        <name>sn-glycerol 3-phosphate</name>
        <dbReference type="ChEBI" id="CHEBI:57597"/>
    </ligand>
</feature>
<dbReference type="OrthoDB" id="9812273at2"/>
<dbReference type="GO" id="GO:0051287">
    <property type="term" value="F:NAD binding"/>
    <property type="evidence" value="ECO:0007669"/>
    <property type="project" value="InterPro"/>
</dbReference>
<evidence type="ECO:0000259" key="19">
    <source>
        <dbReference type="Pfam" id="PF07479"/>
    </source>
</evidence>
<keyword evidence="13" id="KW-0963">Cytoplasm</keyword>
<feature type="binding site" evidence="16">
    <location>
        <position position="260"/>
    </location>
    <ligand>
        <name>NAD(+)</name>
        <dbReference type="ChEBI" id="CHEBI:57540"/>
    </ligand>
</feature>
<feature type="binding site" evidence="13">
    <location>
        <position position="54"/>
    </location>
    <ligand>
        <name>NADPH</name>
        <dbReference type="ChEBI" id="CHEBI:57783"/>
    </ligand>
</feature>
<evidence type="ECO:0000256" key="4">
    <source>
        <dbReference type="ARBA" id="ARBA00023002"/>
    </source>
</evidence>
<feature type="binding site" evidence="13">
    <location>
        <position position="38"/>
    </location>
    <ligand>
        <name>NADPH</name>
        <dbReference type="ChEBI" id="CHEBI:57783"/>
    </ligand>
</feature>
<dbReference type="Pfam" id="PF01210">
    <property type="entry name" value="NAD_Gly3P_dh_N"/>
    <property type="match status" value="1"/>
</dbReference>
<dbReference type="PANTHER" id="PTHR11728:SF1">
    <property type="entry name" value="GLYCEROL-3-PHOSPHATE DEHYDROGENASE [NAD(+)] 2, CHLOROPLASTIC"/>
    <property type="match status" value="1"/>
</dbReference>
<dbReference type="GO" id="GO:0141152">
    <property type="term" value="F:glycerol-3-phosphate dehydrogenase (NAD+) activity"/>
    <property type="evidence" value="ECO:0007669"/>
    <property type="project" value="RHEA"/>
</dbReference>
<feature type="binding site" evidence="13">
    <location>
        <position position="261"/>
    </location>
    <ligand>
        <name>sn-glycerol 3-phosphate</name>
        <dbReference type="ChEBI" id="CHEBI:57597"/>
    </ligand>
</feature>
<evidence type="ECO:0000256" key="17">
    <source>
        <dbReference type="RuleBase" id="RU000437"/>
    </source>
</evidence>
<feature type="domain" description="Glycerol-3-phosphate dehydrogenase NAD-dependent C-terminal" evidence="19">
    <location>
        <begin position="185"/>
        <end position="324"/>
    </location>
</feature>
<dbReference type="PATRIC" id="fig|888050.3.peg.1663"/>
<dbReference type="InterPro" id="IPR006168">
    <property type="entry name" value="G3P_DH_NAD-dep"/>
</dbReference>
<evidence type="ECO:0000256" key="13">
    <source>
        <dbReference type="HAMAP-Rule" id="MF_00394"/>
    </source>
</evidence>
<feature type="binding site" evidence="13">
    <location>
        <position position="284"/>
    </location>
    <ligand>
        <name>NADPH</name>
        <dbReference type="ChEBI" id="CHEBI:57783"/>
    </ligand>
</feature>
<evidence type="ECO:0000256" key="3">
    <source>
        <dbReference type="ARBA" id="ARBA00022857"/>
    </source>
</evidence>
<keyword evidence="2 13" id="KW-0444">Lipid biosynthesis</keyword>
<comment type="similarity">
    <text evidence="1 13 17">Belongs to the NAD-dependent glycerol-3-phosphate dehydrogenase family.</text>
</comment>
<accession>N6X246</accession>
<keyword evidence="8 13" id="KW-1208">Phospholipid metabolism</keyword>
<comment type="function">
    <text evidence="13">Catalyzes the reduction of the glycolytic intermediate dihydroxyacetone phosphate (DHAP) to sn-glycerol 3-phosphate (G3P), the key precursor for phospholipid synthesis.</text>
</comment>
<dbReference type="HAMAP" id="MF_00394">
    <property type="entry name" value="NAD_Glyc3P_dehydrog"/>
    <property type="match status" value="1"/>
</dbReference>
<comment type="subcellular location">
    <subcellularLocation>
        <location evidence="13">Cytoplasm</location>
    </subcellularLocation>
</comment>
<gene>
    <name evidence="13 20" type="primary">gpsA</name>
    <name evidence="20" type="ORF">HMPREF9004_1726</name>
</gene>
<name>N6X246_9ACTO</name>
<dbReference type="STRING" id="888050.HMPREF9004_1726"/>
<comment type="catalytic activity">
    <reaction evidence="13">
        <text>sn-glycerol 3-phosphate + NAD(+) = dihydroxyacetone phosphate + NADH + H(+)</text>
        <dbReference type="Rhea" id="RHEA:11092"/>
        <dbReference type="ChEBI" id="CHEBI:15378"/>
        <dbReference type="ChEBI" id="CHEBI:57540"/>
        <dbReference type="ChEBI" id="CHEBI:57597"/>
        <dbReference type="ChEBI" id="CHEBI:57642"/>
        <dbReference type="ChEBI" id="CHEBI:57945"/>
        <dbReference type="EC" id="1.1.1.94"/>
    </reaction>
</comment>
<comment type="caution">
    <text evidence="20">The sequence shown here is derived from an EMBL/GenBank/DDBJ whole genome shotgun (WGS) entry which is preliminary data.</text>
</comment>
<feature type="active site" description="Proton acceptor" evidence="13 14">
    <location>
        <position position="196"/>
    </location>
</feature>
<comment type="catalytic activity">
    <reaction evidence="9">
        <text>sn-glycerol 3-phosphate + NADP(+) = dihydroxyacetone phosphate + NADPH + H(+)</text>
        <dbReference type="Rhea" id="RHEA:11096"/>
        <dbReference type="ChEBI" id="CHEBI:15378"/>
        <dbReference type="ChEBI" id="CHEBI:57597"/>
        <dbReference type="ChEBI" id="CHEBI:57642"/>
        <dbReference type="ChEBI" id="CHEBI:57783"/>
        <dbReference type="ChEBI" id="CHEBI:58349"/>
        <dbReference type="EC" id="1.1.1.94"/>
    </reaction>
    <physiologicalReaction direction="right-to-left" evidence="9">
        <dbReference type="Rhea" id="RHEA:11098"/>
    </physiologicalReaction>
</comment>
<dbReference type="GO" id="GO:0141153">
    <property type="term" value="F:glycerol-3-phosphate dehydrogenase (NADP+) activity"/>
    <property type="evidence" value="ECO:0007669"/>
    <property type="project" value="RHEA"/>
</dbReference>
<feature type="domain" description="Glycerol-3-phosphate dehydrogenase NAD-dependent N-terminal" evidence="18">
    <location>
        <begin position="11"/>
        <end position="165"/>
    </location>
</feature>
<dbReference type="SUPFAM" id="SSF48179">
    <property type="entry name" value="6-phosphogluconate dehydrogenase C-terminal domain-like"/>
    <property type="match status" value="1"/>
</dbReference>
<keyword evidence="13" id="KW-0547">Nucleotide-binding</keyword>
<evidence type="ECO:0000256" key="10">
    <source>
        <dbReference type="ARBA" id="ARBA00066687"/>
    </source>
</evidence>
<evidence type="ECO:0000256" key="11">
    <source>
        <dbReference type="ARBA" id="ARBA00069372"/>
    </source>
</evidence>
<dbReference type="GO" id="GO:0046168">
    <property type="term" value="P:glycerol-3-phosphate catabolic process"/>
    <property type="evidence" value="ECO:0007669"/>
    <property type="project" value="InterPro"/>
</dbReference>
<evidence type="ECO:0000256" key="8">
    <source>
        <dbReference type="ARBA" id="ARBA00023264"/>
    </source>
</evidence>
<dbReference type="FunFam" id="1.10.1040.10:FF:000001">
    <property type="entry name" value="Glycerol-3-phosphate dehydrogenase [NAD(P)+]"/>
    <property type="match status" value="1"/>
</dbReference>
<feature type="binding site" evidence="13">
    <location>
        <position position="111"/>
    </location>
    <ligand>
        <name>sn-glycerol 3-phosphate</name>
        <dbReference type="ChEBI" id="CHEBI:57597"/>
    </ligand>
</feature>
<evidence type="ECO:0000256" key="12">
    <source>
        <dbReference type="ARBA" id="ARBA00080511"/>
    </source>
</evidence>
<organism evidence="20 21">
    <name type="scientific">Schaalia cardiffensis F0333</name>
    <dbReference type="NCBI Taxonomy" id="888050"/>
    <lineage>
        <taxon>Bacteria</taxon>
        <taxon>Bacillati</taxon>
        <taxon>Actinomycetota</taxon>
        <taxon>Actinomycetes</taxon>
        <taxon>Actinomycetales</taxon>
        <taxon>Actinomycetaceae</taxon>
        <taxon>Schaalia</taxon>
    </lineage>
</organism>
<dbReference type="EC" id="1.1.1.94" evidence="10 13"/>
<dbReference type="GO" id="GO:0005829">
    <property type="term" value="C:cytosol"/>
    <property type="evidence" value="ECO:0007669"/>
    <property type="project" value="TreeGrafter"/>
</dbReference>
<dbReference type="SUPFAM" id="SSF51735">
    <property type="entry name" value="NAD(P)-binding Rossmann-fold domains"/>
    <property type="match status" value="1"/>
</dbReference>
<dbReference type="Gene3D" id="3.40.50.720">
    <property type="entry name" value="NAD(P)-binding Rossmann-like Domain"/>
    <property type="match status" value="1"/>
</dbReference>
<keyword evidence="3 13" id="KW-0521">NADP</keyword>
<dbReference type="PROSITE" id="PS00957">
    <property type="entry name" value="NAD_G3PDH"/>
    <property type="match status" value="1"/>
</dbReference>
<feature type="binding site" evidence="13">
    <location>
        <position position="141"/>
    </location>
    <ligand>
        <name>sn-glycerol 3-phosphate</name>
        <dbReference type="ChEBI" id="CHEBI:57597"/>
    </ligand>
</feature>
<evidence type="ECO:0000256" key="6">
    <source>
        <dbReference type="ARBA" id="ARBA00023098"/>
    </source>
</evidence>
<comment type="caution">
    <text evidence="13">Lacks conserved residue(s) required for the propagation of feature annotation.</text>
</comment>
<feature type="binding site" evidence="13">
    <location>
        <position position="249"/>
    </location>
    <ligand>
        <name>sn-glycerol 3-phosphate</name>
        <dbReference type="ChEBI" id="CHEBI:57597"/>
    </ligand>
</feature>
<dbReference type="EMBL" id="AQHZ01000024">
    <property type="protein sequence ID" value="ENO17816.1"/>
    <property type="molecule type" value="Genomic_DNA"/>
</dbReference>
<sequence>MSDERAFSRATVLGTGAWGTTFAQILADTGLEVSMWGRNADVVEFINSGENASYLPGIELSERISATSDIAQAVEGSQMIVVAVPVAAVRPTLESARDQLAEDAVFLSLAKGLELESLLRVDEIIAQASGADESRIAILSGPNLSREIAEHNPTATVIASTNLELASSLAKSCHTSYFRPYVSTDVIGSEIAGAAKNVIAVAIGAAEGMGFGVNTRATLITRGLAEITRLGTALGADPQTFAGLAGVGDLMATCSSRLSRNFSFGHRVGQGMSVEEAIALSPGVVEGARSAEPILALAKSLNVDVPIISAVVAVVRDGASIEQMGQMLLSRPQKMDGWRIELV</sequence>
<feature type="binding site" evidence="15">
    <location>
        <begin position="260"/>
        <end position="261"/>
    </location>
    <ligand>
        <name>substrate</name>
    </ligand>
</feature>
<evidence type="ECO:0000313" key="20">
    <source>
        <dbReference type="EMBL" id="ENO17816.1"/>
    </source>
</evidence>
<feature type="binding site" evidence="13">
    <location>
        <position position="145"/>
    </location>
    <ligand>
        <name>NADPH</name>
        <dbReference type="ChEBI" id="CHEBI:57783"/>
    </ligand>
</feature>
<feature type="binding site" evidence="13">
    <location>
        <position position="260"/>
    </location>
    <ligand>
        <name>NADPH</name>
        <dbReference type="ChEBI" id="CHEBI:57783"/>
    </ligand>
</feature>
<dbReference type="eggNOG" id="COG0240">
    <property type="taxonomic scope" value="Bacteria"/>
</dbReference>
<dbReference type="NCBIfam" id="NF000940">
    <property type="entry name" value="PRK00094.1-2"/>
    <property type="match status" value="1"/>
</dbReference>
<keyword evidence="6 13" id="KW-0443">Lipid metabolism</keyword>
<keyword evidence="4 13" id="KW-0560">Oxidoreductase</keyword>
<evidence type="ECO:0000256" key="9">
    <source>
        <dbReference type="ARBA" id="ARBA00052716"/>
    </source>
</evidence>
<evidence type="ECO:0000256" key="2">
    <source>
        <dbReference type="ARBA" id="ARBA00022516"/>
    </source>
</evidence>
<dbReference type="HOGENOM" id="CLU_033449_0_2_11"/>
<dbReference type="GO" id="GO:0046167">
    <property type="term" value="P:glycerol-3-phosphate biosynthetic process"/>
    <property type="evidence" value="ECO:0007669"/>
    <property type="project" value="UniProtKB-UniRule"/>
</dbReference>
<dbReference type="Proteomes" id="UP000013015">
    <property type="component" value="Unassembled WGS sequence"/>
</dbReference>
<evidence type="ECO:0000313" key="21">
    <source>
        <dbReference type="Proteomes" id="UP000013015"/>
    </source>
</evidence>
<feature type="binding site" evidence="15">
    <location>
        <position position="111"/>
    </location>
    <ligand>
        <name>substrate</name>
    </ligand>
</feature>
<keyword evidence="5 13" id="KW-0520">NAD</keyword>
<dbReference type="InterPro" id="IPR008927">
    <property type="entry name" value="6-PGluconate_DH-like_C_sf"/>
</dbReference>
<comment type="pathway">
    <text evidence="13">Membrane lipid metabolism; glycerophospholipid metabolism.</text>
</comment>
<evidence type="ECO:0000256" key="1">
    <source>
        <dbReference type="ARBA" id="ARBA00011009"/>
    </source>
</evidence>
<feature type="binding site" evidence="13">
    <location>
        <position position="286"/>
    </location>
    <ligand>
        <name>NADPH</name>
        <dbReference type="ChEBI" id="CHEBI:57783"/>
    </ligand>
</feature>
<dbReference type="InterPro" id="IPR013328">
    <property type="entry name" value="6PGD_dom2"/>
</dbReference>
<dbReference type="PANTHER" id="PTHR11728">
    <property type="entry name" value="GLYCEROL-3-PHOSPHATE DEHYDROGENASE"/>
    <property type="match status" value="1"/>
</dbReference>
<dbReference type="GO" id="GO:0005975">
    <property type="term" value="P:carbohydrate metabolic process"/>
    <property type="evidence" value="ECO:0007669"/>
    <property type="project" value="InterPro"/>
</dbReference>
<dbReference type="RefSeq" id="WP_005964493.1">
    <property type="nucleotide sequence ID" value="NZ_CP040505.1"/>
</dbReference>
<dbReference type="FunFam" id="3.40.50.720:FF:000019">
    <property type="entry name" value="Glycerol-3-phosphate dehydrogenase [NAD(P)+]"/>
    <property type="match status" value="1"/>
</dbReference>
<dbReference type="InterPro" id="IPR036291">
    <property type="entry name" value="NAD(P)-bd_dom_sf"/>
</dbReference>